<reference evidence="2 3" key="1">
    <citation type="submission" date="2015-07" db="EMBL/GenBank/DDBJ databases">
        <title>Emmonsia species relationships and genome sequence.</title>
        <authorList>
            <consortium name="The Broad Institute Genomics Platform"/>
            <person name="Cuomo C.A."/>
            <person name="Munoz J.F."/>
            <person name="Imamovic A."/>
            <person name="Priest M.E."/>
            <person name="Young S."/>
            <person name="Clay O.K."/>
            <person name="McEwen J.G."/>
        </authorList>
    </citation>
    <scope>NUCLEOTIDE SEQUENCE [LARGE SCALE GENOMIC DNA]</scope>
    <source>
        <strain evidence="2 3">UAMH 9510</strain>
    </source>
</reference>
<keyword evidence="3" id="KW-1185">Reference proteome</keyword>
<dbReference type="EMBL" id="LGRN01000340">
    <property type="protein sequence ID" value="OJD13034.1"/>
    <property type="molecule type" value="Genomic_DNA"/>
</dbReference>
<dbReference type="Proteomes" id="UP000182235">
    <property type="component" value="Unassembled WGS sequence"/>
</dbReference>
<feature type="region of interest" description="Disordered" evidence="1">
    <location>
        <begin position="1"/>
        <end position="76"/>
    </location>
</feature>
<dbReference type="AlphaFoldDB" id="A0A1J9PAQ3"/>
<name>A0A1J9PAQ3_9EURO</name>
<protein>
    <submittedName>
        <fullName evidence="2">Uncharacterized protein</fullName>
    </submittedName>
</protein>
<sequence length="139" mass="16158">MPRNARRSVSEPRKKTPTTLRLSFPKPPVPVPVPDNDEIEEVDEDEDEDDIETQLEDPRYSRNPSLPEQIPTPEPDFSYRLYEKMTINGIKNFLKTKRMTDEFVAKQNCKEMKISEHIAVISSNKRGSSVKINIEKERD</sequence>
<accession>A0A1J9PAQ3</accession>
<organism evidence="2 3">
    <name type="scientific">Emergomyces pasteurianus Ep9510</name>
    <dbReference type="NCBI Taxonomy" id="1447872"/>
    <lineage>
        <taxon>Eukaryota</taxon>
        <taxon>Fungi</taxon>
        <taxon>Dikarya</taxon>
        <taxon>Ascomycota</taxon>
        <taxon>Pezizomycotina</taxon>
        <taxon>Eurotiomycetes</taxon>
        <taxon>Eurotiomycetidae</taxon>
        <taxon>Onygenales</taxon>
        <taxon>Ajellomycetaceae</taxon>
        <taxon>Emergomyces</taxon>
    </lineage>
</organism>
<dbReference type="OrthoDB" id="4188760at2759"/>
<dbReference type="STRING" id="1447872.A0A1J9PAQ3"/>
<evidence type="ECO:0000313" key="3">
    <source>
        <dbReference type="Proteomes" id="UP000182235"/>
    </source>
</evidence>
<evidence type="ECO:0000256" key="1">
    <source>
        <dbReference type="SAM" id="MobiDB-lite"/>
    </source>
</evidence>
<proteinExistence type="predicted"/>
<evidence type="ECO:0000313" key="2">
    <source>
        <dbReference type="EMBL" id="OJD13034.1"/>
    </source>
</evidence>
<gene>
    <name evidence="2" type="ORF">AJ78_06468</name>
</gene>
<dbReference type="VEuPathDB" id="FungiDB:AJ78_06468"/>
<comment type="caution">
    <text evidence="2">The sequence shown here is derived from an EMBL/GenBank/DDBJ whole genome shotgun (WGS) entry which is preliminary data.</text>
</comment>
<feature type="compositionally biased region" description="Acidic residues" evidence="1">
    <location>
        <begin position="35"/>
        <end position="55"/>
    </location>
</feature>